<protein>
    <submittedName>
        <fullName evidence="2">Uncharacterized protein</fullName>
    </submittedName>
</protein>
<dbReference type="VEuPathDB" id="TriTrypDB:LPAL13_320028300"/>
<dbReference type="EMBL" id="CP009401">
    <property type="protein sequence ID" value="AIO01110.1"/>
    <property type="molecule type" value="Genomic_DNA"/>
</dbReference>
<organism evidence="2 3">
    <name type="scientific">Leishmania panamensis</name>
    <dbReference type="NCBI Taxonomy" id="5679"/>
    <lineage>
        <taxon>Eukaryota</taxon>
        <taxon>Discoba</taxon>
        <taxon>Euglenozoa</taxon>
        <taxon>Kinetoplastea</taxon>
        <taxon>Metakinetoplastina</taxon>
        <taxon>Trypanosomatida</taxon>
        <taxon>Trypanosomatidae</taxon>
        <taxon>Leishmaniinae</taxon>
        <taxon>Leishmania</taxon>
        <taxon>Leishmania guyanensis species complex</taxon>
    </lineage>
</organism>
<feature type="transmembrane region" description="Helical" evidence="1">
    <location>
        <begin position="13"/>
        <end position="33"/>
    </location>
</feature>
<evidence type="ECO:0000313" key="3">
    <source>
        <dbReference type="Proteomes" id="UP000063063"/>
    </source>
</evidence>
<feature type="transmembrane region" description="Helical" evidence="1">
    <location>
        <begin position="42"/>
        <end position="62"/>
    </location>
</feature>
<gene>
    <name evidence="2" type="ORF">LPMP_322260</name>
</gene>
<proteinExistence type="predicted"/>
<keyword evidence="1" id="KW-0812">Transmembrane</keyword>
<dbReference type="GeneID" id="22577967"/>
<feature type="transmembrane region" description="Helical" evidence="1">
    <location>
        <begin position="68"/>
        <end position="89"/>
    </location>
</feature>
<dbReference type="eggNOG" id="ENOG502S4J3">
    <property type="taxonomic scope" value="Eukaryota"/>
</dbReference>
<keyword evidence="3" id="KW-1185">Reference proteome</keyword>
<evidence type="ECO:0000313" key="2">
    <source>
        <dbReference type="EMBL" id="AIO01110.1"/>
    </source>
</evidence>
<dbReference type="AlphaFoldDB" id="A0A088S0Q4"/>
<dbReference type="VEuPathDB" id="TriTrypDB:LPMP_322260"/>
<dbReference type="Proteomes" id="UP000063063">
    <property type="component" value="Chromosome 32"/>
</dbReference>
<keyword evidence="1" id="KW-1133">Transmembrane helix</keyword>
<keyword evidence="1" id="KW-0472">Membrane</keyword>
<dbReference type="OrthoDB" id="268873at2759"/>
<name>A0A088S0Q4_LEIPA</name>
<reference evidence="2 3" key="1">
    <citation type="journal article" date="2015" name="Sci. Rep.">
        <title>The genome of Leishmania panamensis: insights into genomics of the L. (Viannia) subgenus.</title>
        <authorList>
            <person name="Llanes A."/>
            <person name="Restrepo C.M."/>
            <person name="Vecchio G.D."/>
            <person name="Anguizola F.J."/>
            <person name="Lleonart R."/>
        </authorList>
    </citation>
    <scope>NUCLEOTIDE SEQUENCE [LARGE SCALE GENOMIC DNA]</scope>
    <source>
        <strain evidence="2 3">MHOM/PA/94/PSC-1</strain>
    </source>
</reference>
<evidence type="ECO:0000256" key="1">
    <source>
        <dbReference type="SAM" id="Phobius"/>
    </source>
</evidence>
<dbReference type="KEGG" id="lpan:LPMP_322260"/>
<dbReference type="RefSeq" id="XP_010701910.1">
    <property type="nucleotide sequence ID" value="XM_010703608.1"/>
</dbReference>
<accession>A0A088S0Q4</accession>
<sequence length="133" mass="14559">MGSTSSREWFDPYAINTPLAGVCAVSCLFNSVLNGMLRISNIYTNVTLLILLGCSTGLSNSLQMPLLGAQAGLTASLLFTLGAPMKILFTSRLFPRSVHYGIGAFYTTYHAMQVRRELDYFEDAGEDAEDEVF</sequence>